<feature type="compositionally biased region" description="Polar residues" evidence="1">
    <location>
        <begin position="1"/>
        <end position="10"/>
    </location>
</feature>
<name>A0AAD7QLF7_9ASCO</name>
<dbReference type="RefSeq" id="XP_056040461.1">
    <property type="nucleotide sequence ID" value="XM_056188724.1"/>
</dbReference>
<dbReference type="GeneID" id="80883890"/>
<feature type="region of interest" description="Disordered" evidence="1">
    <location>
        <begin position="1"/>
        <end position="23"/>
    </location>
</feature>
<accession>A0AAD7QLF7</accession>
<gene>
    <name evidence="2" type="ORF">POJ06DRAFT_262245</name>
</gene>
<sequence length="321" mass="35420">MVEQQLSITSWPPRFSKPVKARDDAAPVTDAEAFASKPDQSGFTEMTNQDEANVYVDINEPRLLPMSDKDAAAAIGHHRILATPNWKSITGWPTCTPCDELNSDAQARHGEVEVSILETDVLSNVVVSTGEPIPDRASEKAKIQYHYLLANYSSGASVDSWTLLPPARLPGDSPTRDFVPPWFASQAATQHGQYPRLAFPARAGKHRICSVVSRSRRKLNPRKTTTTTTSGTLLTKPLREYRGSDRKMDNQIVGAEPDLRIIIAGGDDDDCAHLTAGLPGDYKPPSLAKIRGSDWWDTGYIYELEDVVKDNMRRRGHEIAA</sequence>
<organism evidence="2 3">
    <name type="scientific">Lipomyces tetrasporus</name>
    <dbReference type="NCBI Taxonomy" id="54092"/>
    <lineage>
        <taxon>Eukaryota</taxon>
        <taxon>Fungi</taxon>
        <taxon>Dikarya</taxon>
        <taxon>Ascomycota</taxon>
        <taxon>Saccharomycotina</taxon>
        <taxon>Lipomycetes</taxon>
        <taxon>Lipomycetales</taxon>
        <taxon>Lipomycetaceae</taxon>
        <taxon>Lipomyces</taxon>
    </lineage>
</organism>
<comment type="caution">
    <text evidence="2">The sequence shown here is derived from an EMBL/GenBank/DDBJ whole genome shotgun (WGS) entry which is preliminary data.</text>
</comment>
<evidence type="ECO:0000313" key="3">
    <source>
        <dbReference type="Proteomes" id="UP001217417"/>
    </source>
</evidence>
<dbReference type="AlphaFoldDB" id="A0AAD7QLF7"/>
<reference evidence="2" key="1">
    <citation type="submission" date="2023-03" db="EMBL/GenBank/DDBJ databases">
        <title>Near-Complete genome sequence of Lipomyces tetrasporous NRRL Y-64009, an oleaginous yeast capable of growing on lignocellulosic hydrolysates.</title>
        <authorList>
            <consortium name="Lawrence Berkeley National Laboratory"/>
            <person name="Jagtap S.S."/>
            <person name="Liu J.-J."/>
            <person name="Walukiewicz H.E."/>
            <person name="Pangilinan J."/>
            <person name="Lipzen A."/>
            <person name="Ahrendt S."/>
            <person name="Koriabine M."/>
            <person name="Cobaugh K."/>
            <person name="Salamov A."/>
            <person name="Yoshinaga Y."/>
            <person name="Ng V."/>
            <person name="Daum C."/>
            <person name="Grigoriev I.V."/>
            <person name="Slininger P.J."/>
            <person name="Dien B.S."/>
            <person name="Jin Y.-S."/>
            <person name="Rao C.V."/>
        </authorList>
    </citation>
    <scope>NUCLEOTIDE SEQUENCE</scope>
    <source>
        <strain evidence="2">NRRL Y-64009</strain>
    </source>
</reference>
<dbReference type="EMBL" id="JARPMG010000012">
    <property type="protein sequence ID" value="KAJ8097011.1"/>
    <property type="molecule type" value="Genomic_DNA"/>
</dbReference>
<keyword evidence="3" id="KW-1185">Reference proteome</keyword>
<protein>
    <submittedName>
        <fullName evidence="2">Uncharacterized protein</fullName>
    </submittedName>
</protein>
<dbReference type="Proteomes" id="UP001217417">
    <property type="component" value="Unassembled WGS sequence"/>
</dbReference>
<evidence type="ECO:0000313" key="2">
    <source>
        <dbReference type="EMBL" id="KAJ8097011.1"/>
    </source>
</evidence>
<evidence type="ECO:0000256" key="1">
    <source>
        <dbReference type="SAM" id="MobiDB-lite"/>
    </source>
</evidence>
<proteinExistence type="predicted"/>